<gene>
    <name evidence="1" type="ORF">U14_00427</name>
</gene>
<dbReference type="Proteomes" id="UP000030700">
    <property type="component" value="Unassembled WGS sequence"/>
</dbReference>
<reference evidence="1" key="1">
    <citation type="journal article" date="2015" name="PeerJ">
        <title>First genomic representation of candidate bacterial phylum KSB3 points to enhanced environmental sensing as a trigger of wastewater bulking.</title>
        <authorList>
            <person name="Sekiguchi Y."/>
            <person name="Ohashi A."/>
            <person name="Parks D.H."/>
            <person name="Yamauchi T."/>
            <person name="Tyson G.W."/>
            <person name="Hugenholtz P."/>
        </authorList>
    </citation>
    <scope>NUCLEOTIDE SEQUENCE [LARGE SCALE GENOMIC DNA]</scope>
</reference>
<proteinExistence type="predicted"/>
<dbReference type="EMBL" id="DF820455">
    <property type="protein sequence ID" value="GAK49209.1"/>
    <property type="molecule type" value="Genomic_DNA"/>
</dbReference>
<dbReference type="STRING" id="1499966.U14_00427"/>
<accession>A0A0S6VUG4</accession>
<keyword evidence="2" id="KW-1185">Reference proteome</keyword>
<dbReference type="SUPFAM" id="SSF88723">
    <property type="entry name" value="PIN domain-like"/>
    <property type="match status" value="1"/>
</dbReference>
<evidence type="ECO:0000313" key="2">
    <source>
        <dbReference type="Proteomes" id="UP000030700"/>
    </source>
</evidence>
<dbReference type="HOGENOM" id="CLU_111934_0_0_0"/>
<dbReference type="InterPro" id="IPR029060">
    <property type="entry name" value="PIN-like_dom_sf"/>
</dbReference>
<organism evidence="1">
    <name type="scientific">Candidatus Moduliflexus flocculans</name>
    <dbReference type="NCBI Taxonomy" id="1499966"/>
    <lineage>
        <taxon>Bacteria</taxon>
        <taxon>Candidatus Moduliflexota</taxon>
        <taxon>Candidatus Moduliflexia</taxon>
        <taxon>Candidatus Moduliflexales</taxon>
        <taxon>Candidatus Moduliflexaceae</taxon>
    </lineage>
</organism>
<dbReference type="AlphaFoldDB" id="A0A0S6VUG4"/>
<sequence>MLIYCDTNVYARPFDDQTSAAIQAEANAFLELIDAVKTGKLHLLSSDILFFEVHHILNEEKRAKVIEYLKLCDRHIDNSLEILELGKQIETLCHNRARDALHLASAILGAARYFLSCDRNVIMMPHAKCYRRLGKAHRQEYFSVMNPVRFVEKLKQGDLA</sequence>
<evidence type="ECO:0000313" key="1">
    <source>
        <dbReference type="EMBL" id="GAK49209.1"/>
    </source>
</evidence>
<protein>
    <submittedName>
        <fullName evidence="1">Uncharacterized protein</fullName>
    </submittedName>
</protein>
<name>A0A0S6VUG4_9BACT</name>